<protein>
    <submittedName>
        <fullName evidence="2">Uncharacterized protein</fullName>
    </submittedName>
</protein>
<name>A0A917N6M3_9GAMM</name>
<dbReference type="EMBL" id="BMPZ01000001">
    <property type="protein sequence ID" value="GGI69625.1"/>
    <property type="molecule type" value="Genomic_DNA"/>
</dbReference>
<reference evidence="2" key="1">
    <citation type="journal article" date="2014" name="Int. J. Syst. Evol. Microbiol.">
        <title>Complete genome sequence of Corynebacterium casei LMG S-19264T (=DSM 44701T), isolated from a smear-ripened cheese.</title>
        <authorList>
            <consortium name="US DOE Joint Genome Institute (JGI-PGF)"/>
            <person name="Walter F."/>
            <person name="Albersmeier A."/>
            <person name="Kalinowski J."/>
            <person name="Ruckert C."/>
        </authorList>
    </citation>
    <scope>NUCLEOTIDE SEQUENCE</scope>
    <source>
        <strain evidence="2">JCM 30804</strain>
    </source>
</reference>
<proteinExistence type="predicted"/>
<organism evidence="2 3">
    <name type="scientific">Shewanella gelidii</name>
    <dbReference type="NCBI Taxonomy" id="1642821"/>
    <lineage>
        <taxon>Bacteria</taxon>
        <taxon>Pseudomonadati</taxon>
        <taxon>Pseudomonadota</taxon>
        <taxon>Gammaproteobacteria</taxon>
        <taxon>Alteromonadales</taxon>
        <taxon>Shewanellaceae</taxon>
        <taxon>Shewanella</taxon>
    </lineage>
</organism>
<dbReference type="InterPro" id="IPR046703">
    <property type="entry name" value="DUF6776"/>
</dbReference>
<dbReference type="AlphaFoldDB" id="A0A917N6M3"/>
<reference evidence="2" key="2">
    <citation type="submission" date="2020-09" db="EMBL/GenBank/DDBJ databases">
        <authorList>
            <person name="Sun Q."/>
            <person name="Ohkuma M."/>
        </authorList>
    </citation>
    <scope>NUCLEOTIDE SEQUENCE</scope>
    <source>
        <strain evidence="2">JCM 30804</strain>
    </source>
</reference>
<keyword evidence="3" id="KW-1185">Reference proteome</keyword>
<dbReference type="Proteomes" id="UP000613743">
    <property type="component" value="Unassembled WGS sequence"/>
</dbReference>
<dbReference type="Pfam" id="PF20567">
    <property type="entry name" value="DUF6776"/>
    <property type="match status" value="1"/>
</dbReference>
<comment type="caution">
    <text evidence="2">The sequence shown here is derived from an EMBL/GenBank/DDBJ whole genome shotgun (WGS) entry which is preliminary data.</text>
</comment>
<evidence type="ECO:0000313" key="2">
    <source>
        <dbReference type="EMBL" id="GGI69625.1"/>
    </source>
</evidence>
<keyword evidence="1" id="KW-0812">Transmembrane</keyword>
<feature type="transmembrane region" description="Helical" evidence="1">
    <location>
        <begin position="21"/>
        <end position="43"/>
    </location>
</feature>
<dbReference type="RefSeq" id="WP_188917217.1">
    <property type="nucleotide sequence ID" value="NZ_BMPZ01000001.1"/>
</dbReference>
<accession>A0A917N6M3</accession>
<evidence type="ECO:0000313" key="3">
    <source>
        <dbReference type="Proteomes" id="UP000613743"/>
    </source>
</evidence>
<gene>
    <name evidence="2" type="ORF">GCM10009332_03400</name>
</gene>
<sequence length="267" mass="30626">MSNYYPWWARLQVIERNIRPSSLYLVMLVFVSWLLGALCYNVWFSDGDTREKITNRHIERLQKELSTQSQALASKNLALSVAKQSNKDMKSMFAQQHQQQVELERELAFYRSIMAPEHNAQGVAIHGLEMSAGLLPDSYHIKLVLTQLKKRKGYLKGKVAVTLHGTLDGKPQSIAMSSLTDEKLKFNFRYYQVFESKFELPEGFSLTQVKVKVNVPKSRWAKAAQAEQVFKVSDLLEVEKEQRVLLEQNSQVIDNPDQSMNARGSND</sequence>
<keyword evidence="1" id="KW-0472">Membrane</keyword>
<evidence type="ECO:0000256" key="1">
    <source>
        <dbReference type="SAM" id="Phobius"/>
    </source>
</evidence>
<keyword evidence="1" id="KW-1133">Transmembrane helix</keyword>